<dbReference type="Proteomes" id="UP000765509">
    <property type="component" value="Unassembled WGS sequence"/>
</dbReference>
<reference evidence="1" key="1">
    <citation type="submission" date="2021-03" db="EMBL/GenBank/DDBJ databases">
        <title>Draft genome sequence of rust myrtle Austropuccinia psidii MF-1, a brazilian biotype.</title>
        <authorList>
            <person name="Quecine M.C."/>
            <person name="Pachon D.M.R."/>
            <person name="Bonatelli M.L."/>
            <person name="Correr F.H."/>
            <person name="Franceschini L.M."/>
            <person name="Leite T.F."/>
            <person name="Margarido G.R.A."/>
            <person name="Almeida C.A."/>
            <person name="Ferrarezi J.A."/>
            <person name="Labate C.A."/>
        </authorList>
    </citation>
    <scope>NUCLEOTIDE SEQUENCE</scope>
    <source>
        <strain evidence="1">MF-1</strain>
    </source>
</reference>
<dbReference type="OrthoDB" id="2506983at2759"/>
<evidence type="ECO:0000313" key="2">
    <source>
        <dbReference type="Proteomes" id="UP000765509"/>
    </source>
</evidence>
<evidence type="ECO:0000313" key="1">
    <source>
        <dbReference type="EMBL" id="MBW0506819.1"/>
    </source>
</evidence>
<keyword evidence="2" id="KW-1185">Reference proteome</keyword>
<dbReference type="EMBL" id="AVOT02019331">
    <property type="protein sequence ID" value="MBW0506819.1"/>
    <property type="molecule type" value="Genomic_DNA"/>
</dbReference>
<sequence length="607" mass="69240">MCETFKAASLAPGPIQPHLSLSSYDLLWVRRVWRAELPLALTGTFNGNQSFGLFPMSFKKNCESGRRTKAREECCHAFGCWHQAHNFLIALIVPLIVATHLIPSSSSPENFPQFLHAVAPDTFDSQASLPSLHQTAEPVTWMGTTPTGSLVLPRDQGYLPPQTSYGFYDVLLDDLLVLEEGSSTQKNLQLSSSSSSNLDRHQAHDGNSCQYIRTEPSAYDPSASALWPQTSWEITNADFEELIELDKQLKELDNQLAASSNPSLHPALGNVQDPKSLFSCFHPEKNNMKSYNVWLTNGDEWQDLESGKNLQQRAIRIPEKCTPGRQKPAQHIDWGLGHLPCPIWPSLSALAISSDHVVSLRPFKFWNFNSRAKQINQKFLSPRLELEITQVHAELQSKKSLIPPYPADKDTLIFCPAFPISYAFYGLNAPRGAFIKWQRPDSKSFFYQAEARIEWLFKMATFFHGISWEIFQKSISTQALSGVSSPEVQSTTSFLKEREHFLAWLREQIFEESNSLPVVGWVKSNIKNLDVNHFTFPKKLFLFVITTPRFEEYIDPVGLSLLALWYKSQNSGIWSEYFSTEDNFWNLIRDHLLSDKNYEPFEINHWW</sequence>
<proteinExistence type="predicted"/>
<accession>A0A9Q3DPA2</accession>
<protein>
    <submittedName>
        <fullName evidence="1">Uncharacterized protein</fullName>
    </submittedName>
</protein>
<gene>
    <name evidence="1" type="ORF">O181_046534</name>
</gene>
<organism evidence="1 2">
    <name type="scientific">Austropuccinia psidii MF-1</name>
    <dbReference type="NCBI Taxonomy" id="1389203"/>
    <lineage>
        <taxon>Eukaryota</taxon>
        <taxon>Fungi</taxon>
        <taxon>Dikarya</taxon>
        <taxon>Basidiomycota</taxon>
        <taxon>Pucciniomycotina</taxon>
        <taxon>Pucciniomycetes</taxon>
        <taxon>Pucciniales</taxon>
        <taxon>Sphaerophragmiaceae</taxon>
        <taxon>Austropuccinia</taxon>
    </lineage>
</organism>
<dbReference type="AlphaFoldDB" id="A0A9Q3DPA2"/>
<name>A0A9Q3DPA2_9BASI</name>
<comment type="caution">
    <text evidence="1">The sequence shown here is derived from an EMBL/GenBank/DDBJ whole genome shotgun (WGS) entry which is preliminary data.</text>
</comment>